<comment type="caution">
    <text evidence="2">The sequence shown here is derived from an EMBL/GenBank/DDBJ whole genome shotgun (WGS) entry which is preliminary data.</text>
</comment>
<gene>
    <name evidence="2" type="ORF">B0T10DRAFT_452776</name>
</gene>
<organism evidence="2 3">
    <name type="scientific">Thelonectria olida</name>
    <dbReference type="NCBI Taxonomy" id="1576542"/>
    <lineage>
        <taxon>Eukaryota</taxon>
        <taxon>Fungi</taxon>
        <taxon>Dikarya</taxon>
        <taxon>Ascomycota</taxon>
        <taxon>Pezizomycotina</taxon>
        <taxon>Sordariomycetes</taxon>
        <taxon>Hypocreomycetidae</taxon>
        <taxon>Hypocreales</taxon>
        <taxon>Nectriaceae</taxon>
        <taxon>Thelonectria</taxon>
    </lineage>
</organism>
<dbReference type="Proteomes" id="UP000777438">
    <property type="component" value="Unassembled WGS sequence"/>
</dbReference>
<evidence type="ECO:0000313" key="3">
    <source>
        <dbReference type="Proteomes" id="UP000777438"/>
    </source>
</evidence>
<evidence type="ECO:0000313" key="2">
    <source>
        <dbReference type="EMBL" id="KAH6900261.1"/>
    </source>
</evidence>
<dbReference type="EMBL" id="JAGPYM010000001">
    <property type="protein sequence ID" value="KAH6900261.1"/>
    <property type="molecule type" value="Genomic_DNA"/>
</dbReference>
<proteinExistence type="predicted"/>
<feature type="region of interest" description="Disordered" evidence="1">
    <location>
        <begin position="333"/>
        <end position="354"/>
    </location>
</feature>
<feature type="region of interest" description="Disordered" evidence="1">
    <location>
        <begin position="32"/>
        <end position="62"/>
    </location>
</feature>
<protein>
    <submittedName>
        <fullName evidence="2">Uncharacterized protein</fullName>
    </submittedName>
</protein>
<accession>A0A9P8WKS8</accession>
<name>A0A9P8WKS8_9HYPO</name>
<sequence>MPNETEESRRYDGGRWYLVAFEGHVIQLVGQASGHNGGMSTDRKDSHCNSGSQMGAEHSSTRKGMWRITKRLVSMLLRTQDASGFEKESQDEQTRGVFGMGTYLRQANKMEAKTEAISVGKHDNLDIPYGGAWLDLFQPTLSTEHISACVPRVRTPTWEAPALQTQNGASVDVGRIVCLEISHGWKQIADSASWKLGTHLAHAMIVGERLLFERSRRRPVVVWHGLSDVAQENWTLSQKTLLTTQSHAQRLTCNAMSPCRPYNKEDDYKRLGMWAVEKRRPSNVPPSDSPASPASCRQPCGIAGWAVGNMVSLGQVEPCFQLQVYQERILSQQEAPKRTEQFSQAPVHDEWPRK</sequence>
<dbReference type="AlphaFoldDB" id="A0A9P8WKS8"/>
<reference evidence="2 3" key="1">
    <citation type="journal article" date="2021" name="Nat. Commun.">
        <title>Genetic determinants of endophytism in the Arabidopsis root mycobiome.</title>
        <authorList>
            <person name="Mesny F."/>
            <person name="Miyauchi S."/>
            <person name="Thiergart T."/>
            <person name="Pickel B."/>
            <person name="Atanasova L."/>
            <person name="Karlsson M."/>
            <person name="Huettel B."/>
            <person name="Barry K.W."/>
            <person name="Haridas S."/>
            <person name="Chen C."/>
            <person name="Bauer D."/>
            <person name="Andreopoulos W."/>
            <person name="Pangilinan J."/>
            <person name="LaButti K."/>
            <person name="Riley R."/>
            <person name="Lipzen A."/>
            <person name="Clum A."/>
            <person name="Drula E."/>
            <person name="Henrissat B."/>
            <person name="Kohler A."/>
            <person name="Grigoriev I.V."/>
            <person name="Martin F.M."/>
            <person name="Hacquard S."/>
        </authorList>
    </citation>
    <scope>NUCLEOTIDE SEQUENCE [LARGE SCALE GENOMIC DNA]</scope>
    <source>
        <strain evidence="2 3">MPI-CAGE-CH-0241</strain>
    </source>
</reference>
<evidence type="ECO:0000256" key="1">
    <source>
        <dbReference type="SAM" id="MobiDB-lite"/>
    </source>
</evidence>
<keyword evidence="3" id="KW-1185">Reference proteome</keyword>